<name>A0AAV3V1A7_9ALTE</name>
<dbReference type="InterPro" id="IPR011050">
    <property type="entry name" value="Pectin_lyase_fold/virulence"/>
</dbReference>
<organism evidence="2 3">
    <name type="scientific">Paraglaciecola chathamensis S18K6</name>
    <dbReference type="NCBI Taxonomy" id="1127672"/>
    <lineage>
        <taxon>Bacteria</taxon>
        <taxon>Pseudomonadati</taxon>
        <taxon>Pseudomonadota</taxon>
        <taxon>Gammaproteobacteria</taxon>
        <taxon>Alteromonadales</taxon>
        <taxon>Alteromonadaceae</taxon>
        <taxon>Paraglaciecola</taxon>
    </lineage>
</organism>
<dbReference type="Gene3D" id="2.160.20.10">
    <property type="entry name" value="Single-stranded right-handed beta-helix, Pectin lyase-like"/>
    <property type="match status" value="1"/>
</dbReference>
<dbReference type="AlphaFoldDB" id="A0AAV3V1A7"/>
<evidence type="ECO:0000313" key="3">
    <source>
        <dbReference type="Proteomes" id="UP000006320"/>
    </source>
</evidence>
<dbReference type="RefSeq" id="WP_007989079.1">
    <property type="nucleotide sequence ID" value="NZ_BAEM01000034.1"/>
</dbReference>
<protein>
    <recommendedName>
        <fullName evidence="1">Right handed beta helix domain-containing protein</fullName>
    </recommendedName>
</protein>
<comment type="caution">
    <text evidence="2">The sequence shown here is derived from an EMBL/GenBank/DDBJ whole genome shotgun (WGS) entry which is preliminary data.</text>
</comment>
<accession>A0AAV3V1A7</accession>
<dbReference type="Pfam" id="PF13229">
    <property type="entry name" value="Beta_helix"/>
    <property type="match status" value="1"/>
</dbReference>
<dbReference type="InterPro" id="IPR039448">
    <property type="entry name" value="Beta_helix"/>
</dbReference>
<sequence>MPSMTRFSIREFTLNKVRHHFCLFLLILSISTVTFSQNSSVDTELSTIEVSDVTSLYNALNLANKNGKTKILLAPGNYQLSKPLFISAAHIRLIGDPSNPTSTRITGLGMRSRGQVENIITVHAKYFTLDGIALAEAGNHLIQISGERDADFPTLKNCILQDSYQQLVKVSSGGKSKNSSDYGVVENCEFAYTKGIGPNYYIGGIDAHGSRGWMVTHNRFKDIASPDKRVAEFAVHFWNGASNNTVQNNIIINCDRGIGFGLKGKPASGGAIIENLIIHYDKNDPNADVGISLEESPDTQILDNRIYLEHGYPNAIEYRFADTQNIVIADNITNKPVRKRNGAQAMLINNTRVKNLKEMLSKEERRQFDVLSWSENQ</sequence>
<proteinExistence type="predicted"/>
<evidence type="ECO:0000313" key="2">
    <source>
        <dbReference type="EMBL" id="GAC10819.1"/>
    </source>
</evidence>
<reference evidence="2 3" key="1">
    <citation type="journal article" date="2017" name="Antonie Van Leeuwenhoek">
        <title>Rhizobium rhizosphaerae sp. nov., a novel species isolated from rice rhizosphere.</title>
        <authorList>
            <person name="Zhao J.J."/>
            <person name="Zhang J."/>
            <person name="Zhang R.J."/>
            <person name="Zhang C.W."/>
            <person name="Yin H.Q."/>
            <person name="Zhang X.X."/>
        </authorList>
    </citation>
    <scope>NUCLEOTIDE SEQUENCE [LARGE SCALE GENOMIC DNA]</scope>
    <source>
        <strain evidence="2 3">S18K6</strain>
    </source>
</reference>
<feature type="domain" description="Right handed beta helix" evidence="1">
    <location>
        <begin position="144"/>
        <end position="279"/>
    </location>
</feature>
<dbReference type="EMBL" id="BAEM01000034">
    <property type="protein sequence ID" value="GAC10819.1"/>
    <property type="molecule type" value="Genomic_DNA"/>
</dbReference>
<dbReference type="Proteomes" id="UP000006320">
    <property type="component" value="Unassembled WGS sequence"/>
</dbReference>
<dbReference type="SUPFAM" id="SSF51126">
    <property type="entry name" value="Pectin lyase-like"/>
    <property type="match status" value="1"/>
</dbReference>
<gene>
    <name evidence="2" type="ORF">GCHA_2876</name>
</gene>
<dbReference type="InterPro" id="IPR012334">
    <property type="entry name" value="Pectin_lyas_fold"/>
</dbReference>
<evidence type="ECO:0000259" key="1">
    <source>
        <dbReference type="Pfam" id="PF13229"/>
    </source>
</evidence>